<dbReference type="Proteomes" id="UP000077202">
    <property type="component" value="Unassembled WGS sequence"/>
</dbReference>
<dbReference type="AlphaFoldDB" id="A0A176VN96"/>
<organism evidence="1 2">
    <name type="scientific">Marchantia polymorpha subsp. ruderalis</name>
    <dbReference type="NCBI Taxonomy" id="1480154"/>
    <lineage>
        <taxon>Eukaryota</taxon>
        <taxon>Viridiplantae</taxon>
        <taxon>Streptophyta</taxon>
        <taxon>Embryophyta</taxon>
        <taxon>Marchantiophyta</taxon>
        <taxon>Marchantiopsida</taxon>
        <taxon>Marchantiidae</taxon>
        <taxon>Marchantiales</taxon>
        <taxon>Marchantiaceae</taxon>
        <taxon>Marchantia</taxon>
    </lineage>
</organism>
<dbReference type="EMBL" id="LVLJ01003211">
    <property type="protein sequence ID" value="OAE22384.1"/>
    <property type="molecule type" value="Genomic_DNA"/>
</dbReference>
<protein>
    <submittedName>
        <fullName evidence="1">Uncharacterized protein</fullName>
    </submittedName>
</protein>
<accession>A0A176VN96</accession>
<evidence type="ECO:0000313" key="1">
    <source>
        <dbReference type="EMBL" id="OAE22384.1"/>
    </source>
</evidence>
<keyword evidence="2" id="KW-1185">Reference proteome</keyword>
<comment type="caution">
    <text evidence="1">The sequence shown here is derived from an EMBL/GenBank/DDBJ whole genome shotgun (WGS) entry which is preliminary data.</text>
</comment>
<name>A0A176VN96_MARPO</name>
<sequence>MMDLEKGLSNSVWIDEVESTGIEFAMAHLDGILKHVQWKILDVNWIGGCWVLSQVRGSGLLAVLQPLLANGKNTRMTLLASVPSSYNVHGS</sequence>
<reference evidence="1" key="1">
    <citation type="submission" date="2016-03" db="EMBL/GenBank/DDBJ databases">
        <title>Mechanisms controlling the formation of the plant cell surface in tip-growing cells are functionally conserved among land plants.</title>
        <authorList>
            <person name="Honkanen S."/>
            <person name="Jones V.A."/>
            <person name="Morieri G."/>
            <person name="Champion C."/>
            <person name="Hetherington A.J."/>
            <person name="Kelly S."/>
            <person name="Saint-Marcoux D."/>
            <person name="Proust H."/>
            <person name="Prescott H."/>
            <person name="Dolan L."/>
        </authorList>
    </citation>
    <scope>NUCLEOTIDE SEQUENCE [LARGE SCALE GENOMIC DNA]</scope>
    <source>
        <tissue evidence="1">Whole gametophyte</tissue>
    </source>
</reference>
<evidence type="ECO:0000313" key="2">
    <source>
        <dbReference type="Proteomes" id="UP000077202"/>
    </source>
</evidence>
<proteinExistence type="predicted"/>
<gene>
    <name evidence="1" type="ORF">AXG93_2318s1310</name>
</gene>